<comment type="caution">
    <text evidence="1">The sequence shown here is derived from an EMBL/GenBank/DDBJ whole genome shotgun (WGS) entry which is preliminary data.</text>
</comment>
<dbReference type="Proteomes" id="UP001062846">
    <property type="component" value="Chromosome 10"/>
</dbReference>
<reference evidence="1" key="1">
    <citation type="submission" date="2022-02" db="EMBL/GenBank/DDBJ databases">
        <title>Plant Genome Project.</title>
        <authorList>
            <person name="Zhang R.-G."/>
        </authorList>
    </citation>
    <scope>NUCLEOTIDE SEQUENCE</scope>
    <source>
        <strain evidence="1">AT1</strain>
    </source>
</reference>
<gene>
    <name evidence="1" type="ORF">RHMOL_Rhmol10G0298500</name>
</gene>
<sequence length="461" mass="53253">MASVEILTTDVRYFYTCEAGRDMKMREGVWASLIKDTRYNNNARDGKNTCNNGTDNEVRVGKDNNGTDNEVRVGKDTRNDNDVRGGNDTSNNDVRAPELFSLREDVTMLSLNNCDIASKVCNFYKDLDYPSIPKVIAKVDDTTVVVEKIPQVPIMEWLKKSGPEGRMWTVDSTETQCLELEGRYSNIFRCIVATLSYLHSRDKCHGNLKRGIFVAESTGKQPRVCIANFSVEDIEFAKGFKNDLEDLKSLMETAVKYSQQIIINESVLPNPPALDAFYDLFRVMNQLNQFQIRDFAVFIYWAPIFYNWRDRRDFLNIVEKFSLQDIQTFKNILVYDHRVRGCWQRAIPSMRMWANRVPTSSTSFVNPLRVVYEFDNIPTVYGNSGGIYQFHRNCLHHYVGTPGKDCDQGAMEDLLNVFPDALPAIFKALIDKFHHRNCPRFRKSLTTFLTEDKKERRDDWS</sequence>
<evidence type="ECO:0000313" key="2">
    <source>
        <dbReference type="Proteomes" id="UP001062846"/>
    </source>
</evidence>
<keyword evidence="2" id="KW-1185">Reference proteome</keyword>
<accession>A0ACC0M865</accession>
<proteinExistence type="predicted"/>
<name>A0ACC0M865_RHOML</name>
<protein>
    <submittedName>
        <fullName evidence="1">Uncharacterized protein</fullName>
    </submittedName>
</protein>
<dbReference type="EMBL" id="CM046397">
    <property type="protein sequence ID" value="KAI8536971.1"/>
    <property type="molecule type" value="Genomic_DNA"/>
</dbReference>
<organism evidence="1 2">
    <name type="scientific">Rhododendron molle</name>
    <name type="common">Chinese azalea</name>
    <name type="synonym">Azalea mollis</name>
    <dbReference type="NCBI Taxonomy" id="49168"/>
    <lineage>
        <taxon>Eukaryota</taxon>
        <taxon>Viridiplantae</taxon>
        <taxon>Streptophyta</taxon>
        <taxon>Embryophyta</taxon>
        <taxon>Tracheophyta</taxon>
        <taxon>Spermatophyta</taxon>
        <taxon>Magnoliopsida</taxon>
        <taxon>eudicotyledons</taxon>
        <taxon>Gunneridae</taxon>
        <taxon>Pentapetalae</taxon>
        <taxon>asterids</taxon>
        <taxon>Ericales</taxon>
        <taxon>Ericaceae</taxon>
        <taxon>Ericoideae</taxon>
        <taxon>Rhodoreae</taxon>
        <taxon>Rhododendron</taxon>
    </lineage>
</organism>
<evidence type="ECO:0000313" key="1">
    <source>
        <dbReference type="EMBL" id="KAI8536971.1"/>
    </source>
</evidence>